<proteinExistence type="predicted"/>
<evidence type="ECO:0000313" key="3">
    <source>
        <dbReference type="EMBL" id="KII72561.1"/>
    </source>
</evidence>
<keyword evidence="4" id="KW-1185">Reference proteome</keyword>
<accession>A0A0C2MZ00</accession>
<dbReference type="PANTHER" id="PTHR46228:SF2">
    <property type="entry name" value="KELCH REPEAT PROTEIN (AFU_ORTHOLOGUE AFUA_4G14350)"/>
    <property type="match status" value="1"/>
</dbReference>
<sequence>MTFFKEKHHPVNEEHLCGYFMEIFELFFSSDIHDNIFIMYNARFHKSHSGPDRNEREWRQGDSLTTISLFLIILSSYNIPEMNQRNGEKMPANRLNHCMTSVKEFLIIYGGCESNTRTICNDLLSYNTIGGIWKRHQPPIEIKDTSLSSSICSVGYLVYIFGGDCFDDYTYRQTNSIVSFDIITSTWDIVYSHADDYGPYSPPPMSENYLFYHDGSLYVFGGYHRGSYLDTIYKFCLKSSVWSLLPQHGRFKEVFIFDLCTNTWISRETSSKNQQYPDDRQYVSWAFSGNVGFMSGGIRPFNTYWTSGDIWRIDLESLEWLKLEHVGHVYDHRMSVVEDNYLYSFGGYHDEGSSDAFECFTVQPPRLYRLCLECIRNSADLKKYTICLPAAIVDEFNFNDNDSSLYH</sequence>
<organism evidence="3 4">
    <name type="scientific">Thelohanellus kitauei</name>
    <name type="common">Myxosporean</name>
    <dbReference type="NCBI Taxonomy" id="669202"/>
    <lineage>
        <taxon>Eukaryota</taxon>
        <taxon>Metazoa</taxon>
        <taxon>Cnidaria</taxon>
        <taxon>Myxozoa</taxon>
        <taxon>Myxosporea</taxon>
        <taxon>Bivalvulida</taxon>
        <taxon>Platysporina</taxon>
        <taxon>Myxobolidae</taxon>
        <taxon>Thelohanellus</taxon>
    </lineage>
</organism>
<dbReference type="EMBL" id="JWZT01001163">
    <property type="protein sequence ID" value="KII72561.1"/>
    <property type="molecule type" value="Genomic_DNA"/>
</dbReference>
<dbReference type="Proteomes" id="UP000031668">
    <property type="component" value="Unassembled WGS sequence"/>
</dbReference>
<evidence type="ECO:0000313" key="4">
    <source>
        <dbReference type="Proteomes" id="UP000031668"/>
    </source>
</evidence>
<dbReference type="InterPro" id="IPR015915">
    <property type="entry name" value="Kelch-typ_b-propeller"/>
</dbReference>
<dbReference type="Gene3D" id="2.120.10.80">
    <property type="entry name" value="Kelch-type beta propeller"/>
    <property type="match status" value="2"/>
</dbReference>
<dbReference type="SUPFAM" id="SSF117281">
    <property type="entry name" value="Kelch motif"/>
    <property type="match status" value="1"/>
</dbReference>
<dbReference type="PANTHER" id="PTHR46228">
    <property type="entry name" value="KELCH DOMAIN-CONTAINING PROTEIN"/>
    <property type="match status" value="1"/>
</dbReference>
<evidence type="ECO:0008006" key="5">
    <source>
        <dbReference type="Google" id="ProtNLM"/>
    </source>
</evidence>
<protein>
    <recommendedName>
        <fullName evidence="5">Kelch domain-containing protein 10</fullName>
    </recommendedName>
</protein>
<keyword evidence="1" id="KW-0880">Kelch repeat</keyword>
<name>A0A0C2MZ00_THEKT</name>
<comment type="caution">
    <text evidence="3">The sequence shown here is derived from an EMBL/GenBank/DDBJ whole genome shotgun (WGS) entry which is preliminary data.</text>
</comment>
<evidence type="ECO:0000256" key="2">
    <source>
        <dbReference type="ARBA" id="ARBA00022737"/>
    </source>
</evidence>
<dbReference type="AlphaFoldDB" id="A0A0C2MZ00"/>
<dbReference type="Pfam" id="PF24681">
    <property type="entry name" value="Kelch_KLHDC2_KLHL20_DRC7"/>
    <property type="match status" value="1"/>
</dbReference>
<keyword evidence="2" id="KW-0677">Repeat</keyword>
<dbReference type="OrthoDB" id="432528at2759"/>
<gene>
    <name evidence="3" type="ORF">RF11_13258</name>
</gene>
<reference evidence="3 4" key="1">
    <citation type="journal article" date="2014" name="Genome Biol. Evol.">
        <title>The genome of the myxosporean Thelohanellus kitauei shows adaptations to nutrient acquisition within its fish host.</title>
        <authorList>
            <person name="Yang Y."/>
            <person name="Xiong J."/>
            <person name="Zhou Z."/>
            <person name="Huo F."/>
            <person name="Miao W."/>
            <person name="Ran C."/>
            <person name="Liu Y."/>
            <person name="Zhang J."/>
            <person name="Feng J."/>
            <person name="Wang M."/>
            <person name="Wang M."/>
            <person name="Wang L."/>
            <person name="Yao B."/>
        </authorList>
    </citation>
    <scope>NUCLEOTIDE SEQUENCE [LARGE SCALE GENOMIC DNA]</scope>
    <source>
        <strain evidence="3">Wuqing</strain>
    </source>
</reference>
<evidence type="ECO:0000256" key="1">
    <source>
        <dbReference type="ARBA" id="ARBA00022441"/>
    </source>
</evidence>